<evidence type="ECO:0000313" key="10">
    <source>
        <dbReference type="EMBL" id="SFC67220.1"/>
    </source>
</evidence>
<dbReference type="PANTHER" id="PTHR30069">
    <property type="entry name" value="TONB-DEPENDENT OUTER MEMBRANE RECEPTOR"/>
    <property type="match status" value="1"/>
</dbReference>
<evidence type="ECO:0000259" key="9">
    <source>
        <dbReference type="SMART" id="SM00965"/>
    </source>
</evidence>
<dbReference type="InterPro" id="IPR023997">
    <property type="entry name" value="TonB-dep_OMP_SusC/RagA_CS"/>
</dbReference>
<keyword evidence="5" id="KW-0732">Signal</keyword>
<organism evidence="10 11">
    <name type="scientific">Parapedobacter composti</name>
    <dbReference type="NCBI Taxonomy" id="623281"/>
    <lineage>
        <taxon>Bacteria</taxon>
        <taxon>Pseudomonadati</taxon>
        <taxon>Bacteroidota</taxon>
        <taxon>Sphingobacteriia</taxon>
        <taxon>Sphingobacteriales</taxon>
        <taxon>Sphingobacteriaceae</taxon>
        <taxon>Parapedobacter</taxon>
    </lineage>
</organism>
<dbReference type="PANTHER" id="PTHR30069:SF29">
    <property type="entry name" value="HEMOGLOBIN AND HEMOGLOBIN-HAPTOGLOBIN-BINDING PROTEIN 1-RELATED"/>
    <property type="match status" value="1"/>
</dbReference>
<evidence type="ECO:0000256" key="5">
    <source>
        <dbReference type="ARBA" id="ARBA00022729"/>
    </source>
</evidence>
<keyword evidence="7 8" id="KW-0998">Cell outer membrane</keyword>
<keyword evidence="11" id="KW-1185">Reference proteome</keyword>
<dbReference type="Proteomes" id="UP000199577">
    <property type="component" value="Unassembled WGS sequence"/>
</dbReference>
<dbReference type="Pfam" id="PF13715">
    <property type="entry name" value="CarbopepD_reg_2"/>
    <property type="match status" value="1"/>
</dbReference>
<dbReference type="InterPro" id="IPR008969">
    <property type="entry name" value="CarboxyPept-like_regulatory"/>
</dbReference>
<dbReference type="NCBIfam" id="TIGR04057">
    <property type="entry name" value="SusC_RagA_signa"/>
    <property type="match status" value="1"/>
</dbReference>
<proteinExistence type="inferred from homology"/>
<dbReference type="GO" id="GO:0044718">
    <property type="term" value="P:siderophore transmembrane transport"/>
    <property type="evidence" value="ECO:0007669"/>
    <property type="project" value="TreeGrafter"/>
</dbReference>
<reference evidence="10 11" key="1">
    <citation type="submission" date="2016-10" db="EMBL/GenBank/DDBJ databases">
        <authorList>
            <person name="de Groot N.N."/>
        </authorList>
    </citation>
    <scope>NUCLEOTIDE SEQUENCE [LARGE SCALE GENOMIC DNA]</scope>
    <source>
        <strain evidence="10 11">DSM 22900</strain>
    </source>
</reference>
<dbReference type="GO" id="GO:0009279">
    <property type="term" value="C:cell outer membrane"/>
    <property type="evidence" value="ECO:0007669"/>
    <property type="project" value="UniProtKB-SubCell"/>
</dbReference>
<dbReference type="InterPro" id="IPR012910">
    <property type="entry name" value="Plug_dom"/>
</dbReference>
<keyword evidence="3 8" id="KW-1134">Transmembrane beta strand</keyword>
<evidence type="ECO:0000256" key="6">
    <source>
        <dbReference type="ARBA" id="ARBA00023136"/>
    </source>
</evidence>
<dbReference type="SMART" id="SM00965">
    <property type="entry name" value="STN"/>
    <property type="match status" value="1"/>
</dbReference>
<dbReference type="Pfam" id="PF07660">
    <property type="entry name" value="STN"/>
    <property type="match status" value="1"/>
</dbReference>
<evidence type="ECO:0000256" key="3">
    <source>
        <dbReference type="ARBA" id="ARBA00022452"/>
    </source>
</evidence>
<gene>
    <name evidence="10" type="ORF">SAMN05421747_11846</name>
</gene>
<keyword evidence="4 8" id="KW-0812">Transmembrane</keyword>
<keyword evidence="2 8" id="KW-0813">Transport</keyword>
<dbReference type="SUPFAM" id="SSF56935">
    <property type="entry name" value="Porins"/>
    <property type="match status" value="1"/>
</dbReference>
<evidence type="ECO:0000256" key="7">
    <source>
        <dbReference type="ARBA" id="ARBA00023237"/>
    </source>
</evidence>
<sequence length="1090" mass="119722">MDNLTFKFIGKRIFVLPLLFSLFIGMARAGNDWQELTARSVSMSGKNVSLADAFGMIRKQTGLTVFYGNQVLDDRERVSFDFKNRPLTEVLNTLLKGRDIRYELRRNRVIVLERAASPAVVQASAPVQQTVNGRVTDRRGAVSEVTVTVKGTNNSVSTDADGRFSIDASAGDVLVFRRLGYTAQEVAVGNNPTINVTLAESVEDIDEVVVIGYGTVRKRDLTGSVAQVKAKDVNAFPNANVIQSLSGRAAGVQIRPSSGAPGPAMSVRIRGGNSLQGSNEPLYVIDGFPISGNTPNPSHINVADIESIEILKDASATAIYGSRGANGVVLITTKRGKAGETRVDFETSYGTQSAIKKLDLMNASEYARFYNIHAANTNAAPHFTDEEIAAFGEGYDWQDMLFSTAPMSTAALNIAGGNEKTQFSVSGSYYGQDGIIEGSDYLRYSLRSHLNHKISDRFDVELTSTLSRLKTSRRDSGGGNRGSSMFGAALAMPPTLTPYEPDGSYTIPLNHHSFLAGELRNPINFINEQNSTTRANVALINAAISYHITPDLTLKIAGGIENRDDRTDNYTTTRFFGSQGAASVSTIQHVSLLNENTLNYNKTFGGKHTVSAVAGFTYQDFLSTPLSASGTIFLSDIQETYDLGSAQGQPNHPSSNYIKSVLLSYLGRVNYNYDDRYLATISFRRDGSSRYSDGHKWGTFPSAALAWRISNEAFMAGQNVFSDLKLRASWGLTGSQAIDPYTTQNLLVGNRIILGNQYHNTFAPAAQFPGVLWWESTEQMDLGLDMGFLRNRLTFTADFYIKNTSDLLSPVGLPASMGYSNTVMNVGKVQNRGVEFALEGDVIRGPFTWHLNGNIAFNRNKVVSLHNGEDILRDQIGMVIVNDYTSILREGRPVGQFWGYVEDGYNETGQIKYKDVDGNGSINAADKTYIGDPNPDFIYGLNSTMSYKNFELNIFFQGIYGNDIFNASSITTIDYASGVNTLRDVLYNHWTPENPNAKYPAIGNTVNANISDRFVEDGSYLRLKNISLGYNVPVQSFGIRWAKALNVYVSGQNLWTLTNYSWWDPESNFRLDYNGYPIAKTVTFGLRAGF</sequence>
<evidence type="ECO:0000256" key="4">
    <source>
        <dbReference type="ARBA" id="ARBA00022692"/>
    </source>
</evidence>
<dbReference type="InterPro" id="IPR011662">
    <property type="entry name" value="Secretin/TonB_short_N"/>
</dbReference>
<evidence type="ECO:0000256" key="8">
    <source>
        <dbReference type="PROSITE-ProRule" id="PRU01360"/>
    </source>
</evidence>
<accession>A0A1I1LCG1</accession>
<dbReference type="InterPro" id="IPR023996">
    <property type="entry name" value="TonB-dep_OMP_SusC/RagA"/>
</dbReference>
<dbReference type="InterPro" id="IPR039426">
    <property type="entry name" value="TonB-dep_rcpt-like"/>
</dbReference>
<evidence type="ECO:0000256" key="1">
    <source>
        <dbReference type="ARBA" id="ARBA00004571"/>
    </source>
</evidence>
<dbReference type="PROSITE" id="PS52016">
    <property type="entry name" value="TONB_DEPENDENT_REC_3"/>
    <property type="match status" value="1"/>
</dbReference>
<protein>
    <submittedName>
        <fullName evidence="10">TonB-linked outer membrane protein, SusC/RagA family</fullName>
    </submittedName>
</protein>
<feature type="domain" description="Secretin/TonB short N-terminal" evidence="9">
    <location>
        <begin position="63"/>
        <end position="115"/>
    </location>
</feature>
<dbReference type="FunFam" id="2.170.130.10:FF:000008">
    <property type="entry name" value="SusC/RagA family TonB-linked outer membrane protein"/>
    <property type="match status" value="1"/>
</dbReference>
<keyword evidence="6 8" id="KW-0472">Membrane</keyword>
<dbReference type="NCBIfam" id="TIGR04056">
    <property type="entry name" value="OMP_RagA_SusC"/>
    <property type="match status" value="1"/>
</dbReference>
<name>A0A1I1LCG1_9SPHI</name>
<dbReference type="AlphaFoldDB" id="A0A1I1LCG1"/>
<evidence type="ECO:0000313" key="11">
    <source>
        <dbReference type="Proteomes" id="UP000199577"/>
    </source>
</evidence>
<dbReference type="InterPro" id="IPR036942">
    <property type="entry name" value="Beta-barrel_TonB_sf"/>
</dbReference>
<dbReference type="Pfam" id="PF07715">
    <property type="entry name" value="Plug"/>
    <property type="match status" value="1"/>
</dbReference>
<dbReference type="Gene3D" id="2.40.170.20">
    <property type="entry name" value="TonB-dependent receptor, beta-barrel domain"/>
    <property type="match status" value="1"/>
</dbReference>
<dbReference type="Gene3D" id="2.170.130.10">
    <property type="entry name" value="TonB-dependent receptor, plug domain"/>
    <property type="match status" value="1"/>
</dbReference>
<dbReference type="STRING" id="623281.SAMN05421747_11846"/>
<comment type="similarity">
    <text evidence="8">Belongs to the TonB-dependent receptor family.</text>
</comment>
<dbReference type="RefSeq" id="WP_244519009.1">
    <property type="nucleotide sequence ID" value="NZ_FOLL01000018.1"/>
</dbReference>
<dbReference type="GO" id="GO:0015344">
    <property type="term" value="F:siderophore uptake transmembrane transporter activity"/>
    <property type="evidence" value="ECO:0007669"/>
    <property type="project" value="TreeGrafter"/>
</dbReference>
<dbReference type="Gene3D" id="2.60.40.1120">
    <property type="entry name" value="Carboxypeptidase-like, regulatory domain"/>
    <property type="match status" value="1"/>
</dbReference>
<comment type="subcellular location">
    <subcellularLocation>
        <location evidence="1 8">Cell outer membrane</location>
        <topology evidence="1 8">Multi-pass membrane protein</topology>
    </subcellularLocation>
</comment>
<dbReference type="SUPFAM" id="SSF49464">
    <property type="entry name" value="Carboxypeptidase regulatory domain-like"/>
    <property type="match status" value="1"/>
</dbReference>
<dbReference type="InterPro" id="IPR037066">
    <property type="entry name" value="Plug_dom_sf"/>
</dbReference>
<evidence type="ECO:0000256" key="2">
    <source>
        <dbReference type="ARBA" id="ARBA00022448"/>
    </source>
</evidence>
<dbReference type="EMBL" id="FOLL01000018">
    <property type="protein sequence ID" value="SFC67220.1"/>
    <property type="molecule type" value="Genomic_DNA"/>
</dbReference>